<sequence>MALSAKRIRIHNERNVQGDEDAPESSAPPEIVQQTIVSPCSSPVLLRPDVVRPCVVRPVPVRAMPPRFMLNSTLSDSSETISDDESAINRDFMHSEEILQRAEPALIEKDTLEELPTIVRPKPRVVAQQAAEEFYKQAHTQGIPGIYLLKASVDAHEWHRKWVLQDDKAHELTSSGDMVHFYAHHEEERMAGARNPSLDEDAHFQTKRPFTPLETNVEDEIVENDIVRPVALRVHHPTVPQHDEKLPSSLMMSCYLLGRSISPLTIPSLGSSFFGNSGSESTDIQDAAPTFITVPDNDDVVAYIPPSVRVSAITKARDGILHELAISGGETNSDRFKECLQFLESSFNLNICDGDGELSQGKWLTLTKPSFFGNLGDNDAGDPMYTLGRLSFDMFAPTQIVCSLQGNFNSVERAGIHESTPVPKALQEEVANGADLHTYDIMSAFTIESPQAAYPNAPNKDVRRPIRGIMTTTGYTVKDPNTPNRQSVWITGGRIEPNDDPVDQSEWLRLFALHPPTHGFAEKAKLLAVKILMGAELPKDMNDDSSMCYTFTRPLGGHGMAYVDTLFVDESLRIVRGHRGTVFVFSRLHEN</sequence>
<gene>
    <name evidence="2" type="ORF">FisN_6Lh003</name>
</gene>
<feature type="region of interest" description="Disordered" evidence="1">
    <location>
        <begin position="1"/>
        <end position="29"/>
    </location>
</feature>
<dbReference type="OrthoDB" id="44880at2759"/>
<evidence type="ECO:0000256" key="1">
    <source>
        <dbReference type="SAM" id="MobiDB-lite"/>
    </source>
</evidence>
<name>A0A1Z5KPH4_FISSO</name>
<evidence type="ECO:0000313" key="2">
    <source>
        <dbReference type="EMBL" id="GAX28169.1"/>
    </source>
</evidence>
<dbReference type="Proteomes" id="UP000198406">
    <property type="component" value="Unassembled WGS sequence"/>
</dbReference>
<evidence type="ECO:0000313" key="3">
    <source>
        <dbReference type="Proteomes" id="UP000198406"/>
    </source>
</evidence>
<dbReference type="InParanoid" id="A0A1Z5KPH4"/>
<reference evidence="2 3" key="1">
    <citation type="journal article" date="2015" name="Plant Cell">
        <title>Oil accumulation by the oleaginous diatom Fistulifera solaris as revealed by the genome and transcriptome.</title>
        <authorList>
            <person name="Tanaka T."/>
            <person name="Maeda Y."/>
            <person name="Veluchamy A."/>
            <person name="Tanaka M."/>
            <person name="Abida H."/>
            <person name="Marechal E."/>
            <person name="Bowler C."/>
            <person name="Muto M."/>
            <person name="Sunaga Y."/>
            <person name="Tanaka M."/>
            <person name="Yoshino T."/>
            <person name="Taniguchi T."/>
            <person name="Fukuda Y."/>
            <person name="Nemoto M."/>
            <person name="Matsumoto M."/>
            <person name="Wong P.S."/>
            <person name="Aburatani S."/>
            <person name="Fujibuchi W."/>
        </authorList>
    </citation>
    <scope>NUCLEOTIDE SEQUENCE [LARGE SCALE GENOMIC DNA]</scope>
    <source>
        <strain evidence="2 3">JPCC DA0580</strain>
    </source>
</reference>
<protein>
    <submittedName>
        <fullName evidence="2">Uncharacterized protein</fullName>
    </submittedName>
</protein>
<dbReference type="EMBL" id="BDSP01000266">
    <property type="protein sequence ID" value="GAX28169.1"/>
    <property type="molecule type" value="Genomic_DNA"/>
</dbReference>
<dbReference type="AlphaFoldDB" id="A0A1Z5KPH4"/>
<keyword evidence="3" id="KW-1185">Reference proteome</keyword>
<proteinExistence type="predicted"/>
<organism evidence="2 3">
    <name type="scientific">Fistulifera solaris</name>
    <name type="common">Oleaginous diatom</name>
    <dbReference type="NCBI Taxonomy" id="1519565"/>
    <lineage>
        <taxon>Eukaryota</taxon>
        <taxon>Sar</taxon>
        <taxon>Stramenopiles</taxon>
        <taxon>Ochrophyta</taxon>
        <taxon>Bacillariophyta</taxon>
        <taxon>Bacillariophyceae</taxon>
        <taxon>Bacillariophycidae</taxon>
        <taxon>Naviculales</taxon>
        <taxon>Naviculaceae</taxon>
        <taxon>Fistulifera</taxon>
    </lineage>
</organism>
<accession>A0A1Z5KPH4</accession>
<comment type="caution">
    <text evidence="2">The sequence shown here is derived from an EMBL/GenBank/DDBJ whole genome shotgun (WGS) entry which is preliminary data.</text>
</comment>